<evidence type="ECO:0000256" key="5">
    <source>
        <dbReference type="ARBA" id="ARBA00022840"/>
    </source>
</evidence>
<keyword evidence="3 7" id="KW-0436">Ligase</keyword>
<dbReference type="Pfam" id="PF02540">
    <property type="entry name" value="NAD_synthase"/>
    <property type="match status" value="1"/>
</dbReference>
<feature type="binding site" evidence="7">
    <location>
        <position position="395"/>
    </location>
    <ligand>
        <name>deamido-NAD(+)</name>
        <dbReference type="ChEBI" id="CHEBI:58437"/>
        <note>ligand shared between two neighboring subunits</note>
    </ligand>
</feature>
<evidence type="ECO:0000259" key="10">
    <source>
        <dbReference type="PROSITE" id="PS50263"/>
    </source>
</evidence>
<organism evidence="11 12">
    <name type="scientific">Aliidiomarina iranensis</name>
    <dbReference type="NCBI Taxonomy" id="1434071"/>
    <lineage>
        <taxon>Bacteria</taxon>
        <taxon>Pseudomonadati</taxon>
        <taxon>Pseudomonadota</taxon>
        <taxon>Gammaproteobacteria</taxon>
        <taxon>Alteromonadales</taxon>
        <taxon>Idiomarinaceae</taxon>
        <taxon>Aliidiomarina</taxon>
    </lineage>
</organism>
<dbReference type="EC" id="6.3.5.1" evidence="7 8"/>
<gene>
    <name evidence="7" type="primary">nadE</name>
    <name evidence="11" type="ORF">CWE08_11595</name>
</gene>
<dbReference type="EMBL" id="PIPJ01000012">
    <property type="protein sequence ID" value="RUO18437.1"/>
    <property type="molecule type" value="Genomic_DNA"/>
</dbReference>
<evidence type="ECO:0000256" key="3">
    <source>
        <dbReference type="ARBA" id="ARBA00022598"/>
    </source>
</evidence>
<feature type="active site" description="Proton acceptor; for glutaminase activity" evidence="7">
    <location>
        <position position="43"/>
    </location>
</feature>
<proteinExistence type="inferred from homology"/>
<dbReference type="Proteomes" id="UP000288395">
    <property type="component" value="Unassembled WGS sequence"/>
</dbReference>
<feature type="active site" description="Nucleophile; for glutaminase activity" evidence="7">
    <location>
        <position position="146"/>
    </location>
</feature>
<dbReference type="GO" id="GO:0008795">
    <property type="term" value="F:NAD+ synthase activity"/>
    <property type="evidence" value="ECO:0007669"/>
    <property type="project" value="UniProtKB-UniRule"/>
</dbReference>
<comment type="similarity">
    <text evidence="2 7 8">In the C-terminal section; belongs to the NAD synthetase family.</text>
</comment>
<evidence type="ECO:0000256" key="8">
    <source>
        <dbReference type="PIRNR" id="PIRNR006630"/>
    </source>
</evidence>
<protein>
    <recommendedName>
        <fullName evidence="7 8">Glutamine-dependent NAD(+) synthetase</fullName>
        <ecNumber evidence="7 8">6.3.5.1</ecNumber>
    </recommendedName>
    <alternativeName>
        <fullName evidence="7 8">NAD(+) synthase [glutamine-hydrolyzing]</fullName>
    </alternativeName>
</protein>
<dbReference type="PANTHER" id="PTHR23090:SF9">
    <property type="entry name" value="GLUTAMINE-DEPENDENT NAD(+) SYNTHETASE"/>
    <property type="match status" value="1"/>
</dbReference>
<feature type="binding site" evidence="7">
    <location>
        <position position="366"/>
    </location>
    <ligand>
        <name>deamido-NAD(+)</name>
        <dbReference type="ChEBI" id="CHEBI:58437"/>
        <note>ligand shared between two neighboring subunits</note>
    </ligand>
</feature>
<keyword evidence="4 7" id="KW-0547">Nucleotide-binding</keyword>
<dbReference type="OrthoDB" id="9760188at2"/>
<evidence type="ECO:0000256" key="2">
    <source>
        <dbReference type="ARBA" id="ARBA00007145"/>
    </source>
</evidence>
<dbReference type="InterPro" id="IPR003694">
    <property type="entry name" value="NAD_synthase"/>
</dbReference>
<comment type="caution">
    <text evidence="11">The sequence shown here is derived from an EMBL/GenBank/DDBJ whole genome shotgun (WGS) entry which is preliminary data.</text>
</comment>
<dbReference type="InterPro" id="IPR036526">
    <property type="entry name" value="C-N_Hydrolase_sf"/>
</dbReference>
<dbReference type="InterPro" id="IPR014729">
    <property type="entry name" value="Rossmann-like_a/b/a_fold"/>
</dbReference>
<dbReference type="GO" id="GO:0005524">
    <property type="term" value="F:ATP binding"/>
    <property type="evidence" value="ECO:0007669"/>
    <property type="project" value="UniProtKB-UniRule"/>
</dbReference>
<feature type="domain" description="CN hydrolase" evidence="10">
    <location>
        <begin position="5"/>
        <end position="242"/>
    </location>
</feature>
<dbReference type="GO" id="GO:0004359">
    <property type="term" value="F:glutaminase activity"/>
    <property type="evidence" value="ECO:0007669"/>
    <property type="project" value="InterPro"/>
</dbReference>
<comment type="catalytic activity">
    <reaction evidence="7 8">
        <text>deamido-NAD(+) + L-glutamine + ATP + H2O = L-glutamate + AMP + diphosphate + NAD(+) + H(+)</text>
        <dbReference type="Rhea" id="RHEA:24384"/>
        <dbReference type="ChEBI" id="CHEBI:15377"/>
        <dbReference type="ChEBI" id="CHEBI:15378"/>
        <dbReference type="ChEBI" id="CHEBI:29985"/>
        <dbReference type="ChEBI" id="CHEBI:30616"/>
        <dbReference type="ChEBI" id="CHEBI:33019"/>
        <dbReference type="ChEBI" id="CHEBI:57540"/>
        <dbReference type="ChEBI" id="CHEBI:58359"/>
        <dbReference type="ChEBI" id="CHEBI:58437"/>
        <dbReference type="ChEBI" id="CHEBI:456215"/>
        <dbReference type="EC" id="6.3.5.1"/>
    </reaction>
</comment>
<dbReference type="PROSITE" id="PS50263">
    <property type="entry name" value="CN_HYDROLASE"/>
    <property type="match status" value="1"/>
</dbReference>
<comment type="similarity">
    <text evidence="9">Belongs to the NAD synthetase family.</text>
</comment>
<dbReference type="GO" id="GO:0005737">
    <property type="term" value="C:cytoplasm"/>
    <property type="evidence" value="ECO:0007669"/>
    <property type="project" value="InterPro"/>
</dbReference>
<dbReference type="InterPro" id="IPR022310">
    <property type="entry name" value="NAD/GMP_synthase"/>
</dbReference>
<evidence type="ECO:0000256" key="4">
    <source>
        <dbReference type="ARBA" id="ARBA00022741"/>
    </source>
</evidence>
<feature type="binding site" evidence="7">
    <location>
        <position position="178"/>
    </location>
    <ligand>
        <name>L-glutamine</name>
        <dbReference type="ChEBI" id="CHEBI:58359"/>
    </ligand>
</feature>
<dbReference type="Gene3D" id="3.60.110.10">
    <property type="entry name" value="Carbon-nitrogen hydrolase"/>
    <property type="match status" value="1"/>
</dbReference>
<comment type="function">
    <text evidence="7">Catalyzes the ATP-dependent amidation of deamido-NAD to form NAD. Uses L-glutamine as a nitrogen source.</text>
</comment>
<feature type="binding site" evidence="7">
    <location>
        <position position="390"/>
    </location>
    <ligand>
        <name>ATP</name>
        <dbReference type="ChEBI" id="CHEBI:30616"/>
    </ligand>
</feature>
<feature type="binding site" evidence="7">
    <location>
        <position position="116"/>
    </location>
    <ligand>
        <name>L-glutamine</name>
        <dbReference type="ChEBI" id="CHEBI:58359"/>
    </ligand>
</feature>
<dbReference type="UniPathway" id="UPA00253">
    <property type="reaction ID" value="UER00334"/>
</dbReference>
<evidence type="ECO:0000256" key="9">
    <source>
        <dbReference type="RuleBase" id="RU003811"/>
    </source>
</evidence>
<evidence type="ECO:0000256" key="1">
    <source>
        <dbReference type="ARBA" id="ARBA00005188"/>
    </source>
</evidence>
<keyword evidence="5 7" id="KW-0067">ATP-binding</keyword>
<name>A0A432VQI9_9GAMM</name>
<sequence>MHLPLNITLAQLNLTVGAIQANKEKILAVIADHQDSDLIVFPELAITGYPPEDLLYRPDLYQVVSAALEEIRAATTEVAVAVGHPETDGDTYWNALSVFSEQHKVATYFKRKLPNYGVFDEQRYFTRGSTPTVFELQGVRIGLLICEDLWSPDAARQTREAGAQVLVSVNASPFEEYKYSQRLQVLSARCKETQLPLVYVNTVGGQDEVVFDGNSVVLDAKGEVAVHLPHCEEAVVTACFEGLQPVPHPLPVVPENSASIYQALVLGLRDYVEKNGFPSVLLGLSGGIDSALTLALAVDALGGERVRAVMMPYRYTADISVEDAQAQATTLGCAFDIVPIEPMVDSFMATLTPLFGDVAADTTEENLQARCRGVLLMGLSNKHGSLLLTTGNKSELAVGYCTLYGDMCGGFAPIKDLPKSLVYQLSIYRNTLNLKDQPAIPERVITREPSAELAPDQKDQDSLPPYDVLDEIIDGYAERDLSIADLVALGYSEALVKDIIRKIERNEYKRRQGAVGPKVTRRNFNKDRRYPITNHYVHTLMNSFASNKG</sequence>
<reference evidence="12" key="1">
    <citation type="journal article" date="2018" name="Front. Microbiol.">
        <title>Genome-Based Analysis Reveals the Taxonomy and Diversity of the Family Idiomarinaceae.</title>
        <authorList>
            <person name="Liu Y."/>
            <person name="Lai Q."/>
            <person name="Shao Z."/>
        </authorList>
    </citation>
    <scope>NUCLEOTIDE SEQUENCE [LARGE SCALE GENOMIC DNA]</scope>
    <source>
        <strain evidence="12">GBPy7</strain>
    </source>
</reference>
<keyword evidence="12" id="KW-1185">Reference proteome</keyword>
<dbReference type="FunFam" id="3.40.50.620:FF:000106">
    <property type="entry name" value="Glutamine-dependent NAD(+) synthetase"/>
    <property type="match status" value="1"/>
</dbReference>
<dbReference type="PIRSF" id="PIRSF006630">
    <property type="entry name" value="NADS_GAT"/>
    <property type="match status" value="1"/>
</dbReference>
<keyword evidence="6 7" id="KW-0520">NAD</keyword>
<dbReference type="Pfam" id="PF00795">
    <property type="entry name" value="CN_hydrolase"/>
    <property type="match status" value="1"/>
</dbReference>
<evidence type="ECO:0000313" key="12">
    <source>
        <dbReference type="Proteomes" id="UP000288395"/>
    </source>
</evidence>
<feature type="binding site" evidence="7">
    <location>
        <position position="509"/>
    </location>
    <ligand>
        <name>deamido-NAD(+)</name>
        <dbReference type="ChEBI" id="CHEBI:58437"/>
        <note>ligand shared between two neighboring subunits</note>
    </ligand>
</feature>
<dbReference type="NCBIfam" id="NF010588">
    <property type="entry name" value="PRK13981.1"/>
    <property type="match status" value="1"/>
</dbReference>
<dbReference type="PANTHER" id="PTHR23090">
    <property type="entry name" value="NH 3 /GLUTAMINE-DEPENDENT NAD + SYNTHETASE"/>
    <property type="match status" value="1"/>
</dbReference>
<dbReference type="Gene3D" id="3.40.50.620">
    <property type="entry name" value="HUPs"/>
    <property type="match status" value="1"/>
</dbReference>
<evidence type="ECO:0000313" key="11">
    <source>
        <dbReference type="EMBL" id="RUO18437.1"/>
    </source>
</evidence>
<dbReference type="HAMAP" id="MF_02090">
    <property type="entry name" value="NadE_glutamine_dep"/>
    <property type="match status" value="1"/>
</dbReference>
<dbReference type="SUPFAM" id="SSF52402">
    <property type="entry name" value="Adenine nucleotide alpha hydrolases-like"/>
    <property type="match status" value="1"/>
</dbReference>
<dbReference type="CDD" id="cd00553">
    <property type="entry name" value="NAD_synthase"/>
    <property type="match status" value="1"/>
</dbReference>
<dbReference type="NCBIfam" id="TIGR00552">
    <property type="entry name" value="nadE"/>
    <property type="match status" value="1"/>
</dbReference>
<accession>A0A432VQI9</accession>
<comment type="caution">
    <text evidence="7">Lacks conserved residue(s) required for the propagation of feature annotation.</text>
</comment>
<evidence type="ECO:0000256" key="6">
    <source>
        <dbReference type="ARBA" id="ARBA00023027"/>
    </source>
</evidence>
<dbReference type="RefSeq" id="WP_126768390.1">
    <property type="nucleotide sequence ID" value="NZ_PIPJ01000012.1"/>
</dbReference>
<dbReference type="InterPro" id="IPR003010">
    <property type="entry name" value="C-N_Hydrolase"/>
</dbReference>
<feature type="active site" description="For glutaminase activity" evidence="7">
    <location>
        <position position="110"/>
    </location>
</feature>
<dbReference type="GO" id="GO:0009435">
    <property type="term" value="P:NAD+ biosynthetic process"/>
    <property type="evidence" value="ECO:0007669"/>
    <property type="project" value="UniProtKB-UniRule"/>
</dbReference>
<comment type="pathway">
    <text evidence="1 7 8">Cofactor biosynthesis; NAD(+) biosynthesis; NAD(+) from deamido-NAD(+) (L-Gln route): step 1/1.</text>
</comment>
<evidence type="ECO:0000256" key="7">
    <source>
        <dbReference type="HAMAP-Rule" id="MF_02090"/>
    </source>
</evidence>
<feature type="binding site" evidence="7">
    <location>
        <position position="172"/>
    </location>
    <ligand>
        <name>L-glutamine</name>
        <dbReference type="ChEBI" id="CHEBI:58359"/>
    </ligand>
</feature>
<feature type="binding site" evidence="7">
    <location>
        <begin position="283"/>
        <end position="290"/>
    </location>
    <ligand>
        <name>ATP</name>
        <dbReference type="ChEBI" id="CHEBI:30616"/>
    </ligand>
</feature>
<dbReference type="AlphaFoldDB" id="A0A432VQI9"/>
<dbReference type="InterPro" id="IPR014445">
    <property type="entry name" value="Gln-dep_NAD_synthase"/>
</dbReference>
<dbReference type="CDD" id="cd07570">
    <property type="entry name" value="GAT_Gln-NAD-synth"/>
    <property type="match status" value="1"/>
</dbReference>
<dbReference type="GO" id="GO:0003952">
    <property type="term" value="F:NAD+ synthase (glutamine-hydrolyzing) activity"/>
    <property type="evidence" value="ECO:0007669"/>
    <property type="project" value="UniProtKB-UniRule"/>
</dbReference>
<dbReference type="SUPFAM" id="SSF56317">
    <property type="entry name" value="Carbon-nitrogen hydrolase"/>
    <property type="match status" value="1"/>
</dbReference>